<gene>
    <name evidence="2" type="ORF">A2975_04485</name>
</gene>
<protein>
    <submittedName>
        <fullName evidence="2">Uncharacterized protein</fullName>
    </submittedName>
</protein>
<organism evidence="2 3">
    <name type="scientific">Candidatus Woesebacteria bacterium RIFCSPLOWO2_01_FULL_44_14</name>
    <dbReference type="NCBI Taxonomy" id="1802525"/>
    <lineage>
        <taxon>Bacteria</taxon>
        <taxon>Candidatus Woeseibacteriota</taxon>
    </lineage>
</organism>
<feature type="compositionally biased region" description="Basic and acidic residues" evidence="1">
    <location>
        <begin position="17"/>
        <end position="29"/>
    </location>
</feature>
<dbReference type="AlphaFoldDB" id="A0A1F8C3Q9"/>
<evidence type="ECO:0000313" key="2">
    <source>
        <dbReference type="EMBL" id="OGM70298.1"/>
    </source>
</evidence>
<dbReference type="Proteomes" id="UP000178429">
    <property type="component" value="Unassembled WGS sequence"/>
</dbReference>
<dbReference type="EMBL" id="MGHL01000006">
    <property type="protein sequence ID" value="OGM70298.1"/>
    <property type="molecule type" value="Genomic_DNA"/>
</dbReference>
<sequence>MPKPSPFKVRPNLLPKSDPRYKKWRESLKKRPPPWDAGHTKETHPGLKKISEARKRIDNFAKWRQHARENGLIPASYPPFEKTKDLATLIDLTLGDGHINKFPRTEKLFIYSRILTTSPFQTETRNY</sequence>
<accession>A0A1F8C3Q9</accession>
<evidence type="ECO:0000256" key="1">
    <source>
        <dbReference type="SAM" id="MobiDB-lite"/>
    </source>
</evidence>
<proteinExistence type="predicted"/>
<name>A0A1F8C3Q9_9BACT</name>
<evidence type="ECO:0000313" key="3">
    <source>
        <dbReference type="Proteomes" id="UP000178429"/>
    </source>
</evidence>
<feature type="region of interest" description="Disordered" evidence="1">
    <location>
        <begin position="1"/>
        <end position="46"/>
    </location>
</feature>
<reference evidence="2 3" key="1">
    <citation type="journal article" date="2016" name="Nat. Commun.">
        <title>Thousands of microbial genomes shed light on interconnected biogeochemical processes in an aquifer system.</title>
        <authorList>
            <person name="Anantharaman K."/>
            <person name="Brown C.T."/>
            <person name="Hug L.A."/>
            <person name="Sharon I."/>
            <person name="Castelle C.J."/>
            <person name="Probst A.J."/>
            <person name="Thomas B.C."/>
            <person name="Singh A."/>
            <person name="Wilkins M.J."/>
            <person name="Karaoz U."/>
            <person name="Brodie E.L."/>
            <person name="Williams K.H."/>
            <person name="Hubbard S.S."/>
            <person name="Banfield J.F."/>
        </authorList>
    </citation>
    <scope>NUCLEOTIDE SEQUENCE [LARGE SCALE GENOMIC DNA]</scope>
</reference>
<comment type="caution">
    <text evidence="2">The sequence shown here is derived from an EMBL/GenBank/DDBJ whole genome shotgun (WGS) entry which is preliminary data.</text>
</comment>
<dbReference type="STRING" id="1802525.A2975_04485"/>